<dbReference type="Proteomes" id="UP000230052">
    <property type="component" value="Unassembled WGS sequence"/>
</dbReference>
<dbReference type="InterPro" id="IPR007627">
    <property type="entry name" value="RNA_pol_sigma70_r2"/>
</dbReference>
<sequence>MDPIKLYLKEIKDIPLLTAEEEIDLAKKIKKGSWAARQKMIRSNLRLVINIAKRYSYLGIPLMDLIEEGNLGLMKAVEKYNPKKGYRFSTYAAWWIKQYITRAIANQGKTIRIPVYMVELLIRFKKTQELLSQKLKRTPSIKEVAKKMKKPVEKVKYLKDMVTKVSSLHAPIGEDGNGEFMDLIEDESLATSANELAVFLLKEKIKSLLEKMTSRERKILVLRYGLKDGVTRTLDETAKKFGITRERVRQIESAAMRKLRIYSKQQEKDLAKEIRRESMPKE</sequence>
<keyword evidence="1 5" id="KW-0805">Transcription regulation</keyword>
<dbReference type="PRINTS" id="PR00046">
    <property type="entry name" value="SIGMA70FCT"/>
</dbReference>
<dbReference type="SUPFAM" id="SSF88659">
    <property type="entry name" value="Sigma3 and sigma4 domains of RNA polymerase sigma factors"/>
    <property type="match status" value="2"/>
</dbReference>
<dbReference type="Pfam" id="PF00140">
    <property type="entry name" value="Sigma70_r1_2"/>
    <property type="match status" value="1"/>
</dbReference>
<dbReference type="Pfam" id="PF04545">
    <property type="entry name" value="Sigma70_r4"/>
    <property type="match status" value="1"/>
</dbReference>
<dbReference type="CDD" id="cd06171">
    <property type="entry name" value="Sigma70_r4"/>
    <property type="match status" value="1"/>
</dbReference>
<dbReference type="InterPro" id="IPR014284">
    <property type="entry name" value="RNA_pol_sigma-70_dom"/>
</dbReference>
<evidence type="ECO:0000256" key="4">
    <source>
        <dbReference type="ARBA" id="ARBA00023163"/>
    </source>
</evidence>
<dbReference type="PANTHER" id="PTHR30603">
    <property type="entry name" value="RNA POLYMERASE SIGMA FACTOR RPO"/>
    <property type="match status" value="1"/>
</dbReference>
<organism evidence="8 9">
    <name type="scientific">Candidatus Aquitaenariimonas noxiae</name>
    <dbReference type="NCBI Taxonomy" id="1974741"/>
    <lineage>
        <taxon>Bacteria</taxon>
        <taxon>Pseudomonadati</taxon>
        <taxon>Candidatus Omnitrophota</taxon>
        <taxon>Candidatus Aquitaenariimonas</taxon>
    </lineage>
</organism>
<comment type="similarity">
    <text evidence="5">Belongs to the sigma-70 factor family.</text>
</comment>
<dbReference type="InterPro" id="IPR036388">
    <property type="entry name" value="WH-like_DNA-bd_sf"/>
</dbReference>
<dbReference type="InterPro" id="IPR007624">
    <property type="entry name" value="RNA_pol_sigma70_r3"/>
</dbReference>
<feature type="domain" description="RNA polymerase sigma-70" evidence="6">
    <location>
        <begin position="64"/>
        <end position="77"/>
    </location>
</feature>
<evidence type="ECO:0000256" key="5">
    <source>
        <dbReference type="RuleBase" id="RU362124"/>
    </source>
</evidence>
<evidence type="ECO:0000259" key="7">
    <source>
        <dbReference type="PROSITE" id="PS00716"/>
    </source>
</evidence>
<dbReference type="PIRSF" id="PIRSF000770">
    <property type="entry name" value="RNA_pol_sigma-SigE/K"/>
    <property type="match status" value="1"/>
</dbReference>
<dbReference type="SUPFAM" id="SSF88946">
    <property type="entry name" value="Sigma2 domain of RNA polymerase sigma factors"/>
    <property type="match status" value="1"/>
</dbReference>
<feature type="domain" description="RNA polymerase sigma-70" evidence="7">
    <location>
        <begin position="233"/>
        <end position="259"/>
    </location>
</feature>
<dbReference type="PROSITE" id="PS00716">
    <property type="entry name" value="SIGMA70_2"/>
    <property type="match status" value="1"/>
</dbReference>
<dbReference type="GO" id="GO:0003677">
    <property type="term" value="F:DNA binding"/>
    <property type="evidence" value="ECO:0007669"/>
    <property type="project" value="UniProtKB-KW"/>
</dbReference>
<gene>
    <name evidence="8" type="ORF">COS99_02420</name>
</gene>
<reference evidence="8 9" key="1">
    <citation type="submission" date="2017-09" db="EMBL/GenBank/DDBJ databases">
        <title>Depth-based differentiation of microbial function through sediment-hosted aquifers and enrichment of novel symbionts in the deep terrestrial subsurface.</title>
        <authorList>
            <person name="Probst A.J."/>
            <person name="Ladd B."/>
            <person name="Jarett J.K."/>
            <person name="Geller-Mcgrath D.E."/>
            <person name="Sieber C.M."/>
            <person name="Emerson J.B."/>
            <person name="Anantharaman K."/>
            <person name="Thomas B.C."/>
            <person name="Malmstrom R."/>
            <person name="Stieglmeier M."/>
            <person name="Klingl A."/>
            <person name="Woyke T."/>
            <person name="Ryan C.M."/>
            <person name="Banfield J.F."/>
        </authorList>
    </citation>
    <scope>NUCLEOTIDE SEQUENCE [LARGE SCALE GENOMIC DNA]</scope>
    <source>
        <strain evidence="8">CG07_land_8_20_14_0_80_42_15</strain>
    </source>
</reference>
<proteinExistence type="inferred from homology"/>
<name>A0A2J0KW29_9BACT</name>
<dbReference type="GO" id="GO:0006352">
    <property type="term" value="P:DNA-templated transcription initiation"/>
    <property type="evidence" value="ECO:0007669"/>
    <property type="project" value="InterPro"/>
</dbReference>
<dbReference type="InterPro" id="IPR013324">
    <property type="entry name" value="RNA_pol_sigma_r3/r4-like"/>
</dbReference>
<comment type="function">
    <text evidence="5">Sigma factors are initiation factors that promote the attachment of RNA polymerase to specific initiation sites and are then released.</text>
</comment>
<dbReference type="Pfam" id="PF04539">
    <property type="entry name" value="Sigma70_r3"/>
    <property type="match status" value="1"/>
</dbReference>
<accession>A0A2J0KW29</accession>
<dbReference type="EMBL" id="PEWV01000024">
    <property type="protein sequence ID" value="PIU42009.1"/>
    <property type="molecule type" value="Genomic_DNA"/>
</dbReference>
<evidence type="ECO:0000256" key="2">
    <source>
        <dbReference type="ARBA" id="ARBA00023082"/>
    </source>
</evidence>
<comment type="caution">
    <text evidence="8">The sequence shown here is derived from an EMBL/GenBank/DDBJ whole genome shotgun (WGS) entry which is preliminary data.</text>
</comment>
<dbReference type="InterPro" id="IPR009042">
    <property type="entry name" value="RNA_pol_sigma70_r1_2"/>
</dbReference>
<dbReference type="NCBIfam" id="TIGR02937">
    <property type="entry name" value="sigma70-ECF"/>
    <property type="match status" value="1"/>
</dbReference>
<dbReference type="PANTHER" id="PTHR30603:SF47">
    <property type="entry name" value="RNA POLYMERASE SIGMA FACTOR SIGD, CHLOROPLASTIC"/>
    <property type="match status" value="1"/>
</dbReference>
<keyword evidence="2 5" id="KW-0731">Sigma factor</keyword>
<dbReference type="GO" id="GO:0016987">
    <property type="term" value="F:sigma factor activity"/>
    <property type="evidence" value="ECO:0007669"/>
    <property type="project" value="UniProtKB-KW"/>
</dbReference>
<evidence type="ECO:0000256" key="3">
    <source>
        <dbReference type="ARBA" id="ARBA00023125"/>
    </source>
</evidence>
<dbReference type="Pfam" id="PF04542">
    <property type="entry name" value="Sigma70_r2"/>
    <property type="match status" value="1"/>
</dbReference>
<evidence type="ECO:0000256" key="1">
    <source>
        <dbReference type="ARBA" id="ARBA00023015"/>
    </source>
</evidence>
<dbReference type="InterPro" id="IPR000943">
    <property type="entry name" value="RNA_pol_sigma70"/>
</dbReference>
<evidence type="ECO:0000259" key="6">
    <source>
        <dbReference type="PROSITE" id="PS00715"/>
    </source>
</evidence>
<dbReference type="InterPro" id="IPR013325">
    <property type="entry name" value="RNA_pol_sigma_r2"/>
</dbReference>
<keyword evidence="4 5" id="KW-0804">Transcription</keyword>
<dbReference type="PROSITE" id="PS00715">
    <property type="entry name" value="SIGMA70_1"/>
    <property type="match status" value="1"/>
</dbReference>
<protein>
    <recommendedName>
        <fullName evidence="5">RNA polymerase sigma factor</fullName>
    </recommendedName>
</protein>
<keyword evidence="3 5" id="KW-0238">DNA-binding</keyword>
<dbReference type="InterPro" id="IPR007630">
    <property type="entry name" value="RNA_pol_sigma70_r4"/>
</dbReference>
<evidence type="ECO:0000313" key="9">
    <source>
        <dbReference type="Proteomes" id="UP000230052"/>
    </source>
</evidence>
<dbReference type="Gene3D" id="1.10.10.10">
    <property type="entry name" value="Winged helix-like DNA-binding domain superfamily/Winged helix DNA-binding domain"/>
    <property type="match status" value="2"/>
</dbReference>
<dbReference type="AlphaFoldDB" id="A0A2J0KW29"/>
<dbReference type="InterPro" id="IPR050239">
    <property type="entry name" value="Sigma-70_RNA_pol_init_factors"/>
</dbReference>
<evidence type="ECO:0000313" key="8">
    <source>
        <dbReference type="EMBL" id="PIU42009.1"/>
    </source>
</evidence>
<dbReference type="Gene3D" id="1.10.601.10">
    <property type="entry name" value="RNA Polymerase Primary Sigma Factor"/>
    <property type="match status" value="2"/>
</dbReference>